<feature type="region of interest" description="Disordered" evidence="15">
    <location>
        <begin position="1"/>
        <end position="22"/>
    </location>
</feature>
<proteinExistence type="inferred from homology"/>
<keyword evidence="11" id="KW-0067">ATP-binding</keyword>
<comment type="similarity">
    <text evidence="4">Belongs to the PEP-utilizing enzyme family.</text>
</comment>
<feature type="compositionally biased region" description="Low complexity" evidence="15">
    <location>
        <begin position="12"/>
        <end position="22"/>
    </location>
</feature>
<dbReference type="InterPro" id="IPR002192">
    <property type="entry name" value="PPDK_AMP/ATP-bd"/>
</dbReference>
<evidence type="ECO:0000256" key="9">
    <source>
        <dbReference type="ARBA" id="ARBA00022741"/>
    </source>
</evidence>
<comment type="caution">
    <text evidence="17">The sequence shown here is derived from an EMBL/GenBank/DDBJ whole genome shotgun (WGS) entry which is preliminary data.</text>
</comment>
<dbReference type="Gene3D" id="3.30.1490.20">
    <property type="entry name" value="ATP-grasp fold, A domain"/>
    <property type="match status" value="1"/>
</dbReference>
<dbReference type="Gene3D" id="3.30.470.20">
    <property type="entry name" value="ATP-grasp fold, B domain"/>
    <property type="match status" value="1"/>
</dbReference>
<evidence type="ECO:0000256" key="4">
    <source>
        <dbReference type="ARBA" id="ARBA00007837"/>
    </source>
</evidence>
<dbReference type="Proteomes" id="UP001165041">
    <property type="component" value="Unassembled WGS sequence"/>
</dbReference>
<keyword evidence="10" id="KW-0418">Kinase</keyword>
<dbReference type="PANTHER" id="PTHR43030:SF1">
    <property type="entry name" value="PHOSPHOENOLPYRUVATE SYNTHASE"/>
    <property type="match status" value="1"/>
</dbReference>
<accession>A0A9W6V4M1</accession>
<dbReference type="GO" id="GO:0008986">
    <property type="term" value="F:pyruvate, water dikinase activity"/>
    <property type="evidence" value="ECO:0007669"/>
    <property type="project" value="UniProtKB-EC"/>
</dbReference>
<dbReference type="EC" id="2.7.9.2" evidence="5"/>
<dbReference type="GO" id="GO:0005524">
    <property type="term" value="F:ATP binding"/>
    <property type="evidence" value="ECO:0007669"/>
    <property type="project" value="UniProtKB-KW"/>
</dbReference>
<evidence type="ECO:0000256" key="11">
    <source>
        <dbReference type="ARBA" id="ARBA00022840"/>
    </source>
</evidence>
<evidence type="ECO:0000256" key="3">
    <source>
        <dbReference type="ARBA" id="ARBA00004742"/>
    </source>
</evidence>
<gene>
    <name evidence="17" type="ORF">Kpho02_71630</name>
</gene>
<dbReference type="AlphaFoldDB" id="A0A9W6V4M1"/>
<dbReference type="InterPro" id="IPR013815">
    <property type="entry name" value="ATP_grasp_subdomain_1"/>
</dbReference>
<reference evidence="17" key="1">
    <citation type="submission" date="2023-02" db="EMBL/GenBank/DDBJ databases">
        <title>Kitasatospora phosalacinea NBRC 14627.</title>
        <authorList>
            <person name="Ichikawa N."/>
            <person name="Sato H."/>
            <person name="Tonouchi N."/>
        </authorList>
    </citation>
    <scope>NUCLEOTIDE SEQUENCE</scope>
    <source>
        <strain evidence="17">NBRC 14627</strain>
    </source>
</reference>
<dbReference type="PANTHER" id="PTHR43030">
    <property type="entry name" value="PHOSPHOENOLPYRUVATE SYNTHASE"/>
    <property type="match status" value="1"/>
</dbReference>
<protein>
    <recommendedName>
        <fullName evidence="6">Phosphoenolpyruvate synthase</fullName>
        <ecNumber evidence="5">2.7.9.2</ecNumber>
    </recommendedName>
    <alternativeName>
        <fullName evidence="13">Pyruvate, water dikinase</fullName>
    </alternativeName>
</protein>
<keyword evidence="7" id="KW-0808">Transferase</keyword>
<sequence length="340" mass="34951">MTPEQTRTAAVADPPAGRRTAGAPAHRLLVPGTAAGAADPLLVGHKFARQARLSALGHRVPDFVCLSVGAFDAVRAATGVRSPAVRDSGELAAWAARARAEVHGAGVPADLAEALLDAFDRLSDDGAAVAVRSCAVPARVRGTGAADAAASPCFLAVGREELVDRVSRCWAAAFSTERVLDRLVRGEDPAATRMAVGLQRVVRAECSFTAVGRVPHRAPGTADLSHLAAAYGLGRGPGRGDADHFSVDAASGVVELRTVRKTRQTVLAPTGGTVVVEVPEAAAHRAVLDLATVRRVAALARGLEEHFGAPQEVAGAVTADGGIHLLGTRPATTARPGRRH</sequence>
<comment type="function">
    <text evidence="2">Catalyzes the phosphorylation of pyruvate to phosphoenolpyruvate.</text>
</comment>
<keyword evidence="9" id="KW-0547">Nucleotide-binding</keyword>
<dbReference type="Pfam" id="PF01326">
    <property type="entry name" value="PPDK_N"/>
    <property type="match status" value="1"/>
</dbReference>
<name>A0A9W6V4M1_9ACTN</name>
<organism evidence="17 18">
    <name type="scientific">Kitasatospora phosalacinea</name>
    <dbReference type="NCBI Taxonomy" id="2065"/>
    <lineage>
        <taxon>Bacteria</taxon>
        <taxon>Bacillati</taxon>
        <taxon>Actinomycetota</taxon>
        <taxon>Actinomycetes</taxon>
        <taxon>Kitasatosporales</taxon>
        <taxon>Streptomycetaceae</taxon>
        <taxon>Kitasatospora</taxon>
    </lineage>
</organism>
<evidence type="ECO:0000256" key="7">
    <source>
        <dbReference type="ARBA" id="ARBA00022679"/>
    </source>
</evidence>
<evidence type="ECO:0000259" key="16">
    <source>
        <dbReference type="Pfam" id="PF01326"/>
    </source>
</evidence>
<dbReference type="SUPFAM" id="SSF56059">
    <property type="entry name" value="Glutathione synthetase ATP-binding domain-like"/>
    <property type="match status" value="1"/>
</dbReference>
<evidence type="ECO:0000256" key="12">
    <source>
        <dbReference type="ARBA" id="ARBA00022842"/>
    </source>
</evidence>
<comment type="cofactor">
    <cofactor evidence="1">
        <name>Mg(2+)</name>
        <dbReference type="ChEBI" id="CHEBI:18420"/>
    </cofactor>
</comment>
<evidence type="ECO:0000256" key="6">
    <source>
        <dbReference type="ARBA" id="ARBA00021623"/>
    </source>
</evidence>
<feature type="domain" description="Pyruvate phosphate dikinase AMP/ATP-binding" evidence="16">
    <location>
        <begin position="42"/>
        <end position="335"/>
    </location>
</feature>
<keyword evidence="12" id="KW-0460">Magnesium</keyword>
<evidence type="ECO:0000256" key="8">
    <source>
        <dbReference type="ARBA" id="ARBA00022723"/>
    </source>
</evidence>
<dbReference type="RefSeq" id="WP_285740426.1">
    <property type="nucleotide sequence ID" value="NZ_BSSA01000040.1"/>
</dbReference>
<evidence type="ECO:0000256" key="2">
    <source>
        <dbReference type="ARBA" id="ARBA00002988"/>
    </source>
</evidence>
<keyword evidence="8" id="KW-0479">Metal-binding</keyword>
<evidence type="ECO:0000256" key="13">
    <source>
        <dbReference type="ARBA" id="ARBA00033470"/>
    </source>
</evidence>
<evidence type="ECO:0000256" key="1">
    <source>
        <dbReference type="ARBA" id="ARBA00001946"/>
    </source>
</evidence>
<evidence type="ECO:0000256" key="10">
    <source>
        <dbReference type="ARBA" id="ARBA00022777"/>
    </source>
</evidence>
<evidence type="ECO:0000256" key="14">
    <source>
        <dbReference type="ARBA" id="ARBA00047700"/>
    </source>
</evidence>
<dbReference type="GO" id="GO:0046872">
    <property type="term" value="F:metal ion binding"/>
    <property type="evidence" value="ECO:0007669"/>
    <property type="project" value="UniProtKB-KW"/>
</dbReference>
<comment type="catalytic activity">
    <reaction evidence="14">
        <text>pyruvate + ATP + H2O = phosphoenolpyruvate + AMP + phosphate + 2 H(+)</text>
        <dbReference type="Rhea" id="RHEA:11364"/>
        <dbReference type="ChEBI" id="CHEBI:15361"/>
        <dbReference type="ChEBI" id="CHEBI:15377"/>
        <dbReference type="ChEBI" id="CHEBI:15378"/>
        <dbReference type="ChEBI" id="CHEBI:30616"/>
        <dbReference type="ChEBI" id="CHEBI:43474"/>
        <dbReference type="ChEBI" id="CHEBI:58702"/>
        <dbReference type="ChEBI" id="CHEBI:456215"/>
        <dbReference type="EC" id="2.7.9.2"/>
    </reaction>
</comment>
<evidence type="ECO:0000256" key="5">
    <source>
        <dbReference type="ARBA" id="ARBA00011996"/>
    </source>
</evidence>
<comment type="pathway">
    <text evidence="3">Carbohydrate biosynthesis; gluconeogenesis.</text>
</comment>
<dbReference type="InterPro" id="IPR006319">
    <property type="entry name" value="PEP_synth"/>
</dbReference>
<evidence type="ECO:0000313" key="17">
    <source>
        <dbReference type="EMBL" id="GLW74866.1"/>
    </source>
</evidence>
<evidence type="ECO:0000313" key="18">
    <source>
        <dbReference type="Proteomes" id="UP001165041"/>
    </source>
</evidence>
<dbReference type="EMBL" id="BSSA01000040">
    <property type="protein sequence ID" value="GLW74866.1"/>
    <property type="molecule type" value="Genomic_DNA"/>
</dbReference>
<evidence type="ECO:0000256" key="15">
    <source>
        <dbReference type="SAM" id="MobiDB-lite"/>
    </source>
</evidence>